<reference evidence="2 3" key="1">
    <citation type="submission" date="2016-07" db="EMBL/GenBank/DDBJ databases">
        <title>Pervasive Adenine N6-methylation of Active Genes in Fungi.</title>
        <authorList>
            <consortium name="DOE Joint Genome Institute"/>
            <person name="Mondo S.J."/>
            <person name="Dannebaum R.O."/>
            <person name="Kuo R.C."/>
            <person name="Labutti K."/>
            <person name="Haridas S."/>
            <person name="Kuo A."/>
            <person name="Salamov A."/>
            <person name="Ahrendt S.R."/>
            <person name="Lipzen A."/>
            <person name="Sullivan W."/>
            <person name="Andreopoulos W.B."/>
            <person name="Clum A."/>
            <person name="Lindquist E."/>
            <person name="Daum C."/>
            <person name="Ramamoorthy G.K."/>
            <person name="Gryganskyi A."/>
            <person name="Culley D."/>
            <person name="Magnuson J.K."/>
            <person name="James T.Y."/>
            <person name="O'Malley M.A."/>
            <person name="Stajich J.E."/>
            <person name="Spatafora J.W."/>
            <person name="Visel A."/>
            <person name="Grigoriev I.V."/>
        </authorList>
    </citation>
    <scope>NUCLEOTIDE SEQUENCE [LARGE SCALE GENOMIC DNA]</scope>
    <source>
        <strain evidence="2 3">CBS 931.73</strain>
    </source>
</reference>
<comment type="caution">
    <text evidence="2">The sequence shown here is derived from an EMBL/GenBank/DDBJ whole genome shotgun (WGS) entry which is preliminary data.</text>
</comment>
<dbReference type="AlphaFoldDB" id="A0A1Y1YZB5"/>
<proteinExistence type="predicted"/>
<evidence type="ECO:0000313" key="2">
    <source>
        <dbReference type="EMBL" id="ORY03390.1"/>
    </source>
</evidence>
<evidence type="ECO:0000313" key="3">
    <source>
        <dbReference type="Proteomes" id="UP000193498"/>
    </source>
</evidence>
<evidence type="ECO:0000256" key="1">
    <source>
        <dbReference type="SAM" id="MobiDB-lite"/>
    </source>
</evidence>
<evidence type="ECO:0008006" key="4">
    <source>
        <dbReference type="Google" id="ProtNLM"/>
    </source>
</evidence>
<feature type="region of interest" description="Disordered" evidence="1">
    <location>
        <begin position="58"/>
        <end position="81"/>
    </location>
</feature>
<keyword evidence="3" id="KW-1185">Reference proteome</keyword>
<sequence>MPKLTPEERWKRVVIEKPEVFQVGEDSAVTCKICDVNIKLRNTLDSLSIMKHEKTEKHKRNFLQAQEAPSGDESQEDTDDTHEIQAHNSEAQPHTTSNASGEIRLALQHATKVVEDYELPWRRTVVFDISKQNLSNLIDLAYEKLYEDRKVSRVKAILLENTASIILEDEDLRVLQSGDVIVFHFVHSNE</sequence>
<protein>
    <recommendedName>
        <fullName evidence="4">BED-type domain-containing protein</fullName>
    </recommendedName>
</protein>
<organism evidence="2 3">
    <name type="scientific">Basidiobolus meristosporus CBS 931.73</name>
    <dbReference type="NCBI Taxonomy" id="1314790"/>
    <lineage>
        <taxon>Eukaryota</taxon>
        <taxon>Fungi</taxon>
        <taxon>Fungi incertae sedis</taxon>
        <taxon>Zoopagomycota</taxon>
        <taxon>Entomophthoromycotina</taxon>
        <taxon>Basidiobolomycetes</taxon>
        <taxon>Basidiobolales</taxon>
        <taxon>Basidiobolaceae</taxon>
        <taxon>Basidiobolus</taxon>
    </lineage>
</organism>
<accession>A0A1Y1YZB5</accession>
<dbReference type="Proteomes" id="UP000193498">
    <property type="component" value="Unassembled WGS sequence"/>
</dbReference>
<dbReference type="EMBL" id="MCFE01000047">
    <property type="protein sequence ID" value="ORY03390.1"/>
    <property type="molecule type" value="Genomic_DNA"/>
</dbReference>
<gene>
    <name evidence="2" type="ORF">K493DRAFT_297501</name>
</gene>
<dbReference type="InParanoid" id="A0A1Y1YZB5"/>
<name>A0A1Y1YZB5_9FUNG</name>